<evidence type="ECO:0000256" key="1">
    <source>
        <dbReference type="ARBA" id="ARBA00001614"/>
    </source>
</evidence>
<dbReference type="InterPro" id="IPR015443">
    <property type="entry name" value="Aldose_1-epimerase"/>
</dbReference>
<keyword evidence="10" id="KW-1185">Reference proteome</keyword>
<dbReference type="InterPro" id="IPR047215">
    <property type="entry name" value="Galactose_mutarotase-like"/>
</dbReference>
<name>A0ABT2RK48_9FIRM</name>
<dbReference type="PROSITE" id="PS00545">
    <property type="entry name" value="ALDOSE_1_EPIMERASE"/>
    <property type="match status" value="1"/>
</dbReference>
<evidence type="ECO:0000256" key="4">
    <source>
        <dbReference type="ARBA" id="ARBA00013185"/>
    </source>
</evidence>
<comment type="similarity">
    <text evidence="3 8">Belongs to the aldose epimerase family.</text>
</comment>
<comment type="caution">
    <text evidence="9">The sequence shown here is derived from an EMBL/GenBank/DDBJ whole genome shotgun (WGS) entry which is preliminary data.</text>
</comment>
<evidence type="ECO:0000256" key="3">
    <source>
        <dbReference type="ARBA" id="ARBA00006206"/>
    </source>
</evidence>
<dbReference type="EMBL" id="JAOQJU010000002">
    <property type="protein sequence ID" value="MCU6685753.1"/>
    <property type="molecule type" value="Genomic_DNA"/>
</dbReference>
<sequence length="341" mass="38296">MKKDFGITQKGEYASLYTLSNKKGMKIAVSDYGATLVSILTADKDGRIRDVVLGYDDVAGYEKGGAFFGAIIGRNANRIKGACFTINGKTYELTQNNFKNNLHSGLDFYSKRMWKVEEADEKHIMLTLDSPDGDQGYPGKAHIEVTYTLTDENEVTIHYHGTADADTIFNITNHSYFNLNGHESGEVLGQKVWIDADTFTPSDEETVPTGVILPVEGTPMDFRLMKTLGRDIEEDYIDLKFGRGYDRNYVLNGEGFRKAAEMLAEESGIRMEVYTDLPGMQLYTANYVEDETGKGGARYHWRHGVCFETQYFPDAVNKPQFQSPVVKAGDAYDTTTTFKFY</sequence>
<dbReference type="Proteomes" id="UP001652431">
    <property type="component" value="Unassembled WGS sequence"/>
</dbReference>
<dbReference type="Pfam" id="PF01263">
    <property type="entry name" value="Aldose_epim"/>
    <property type="match status" value="1"/>
</dbReference>
<organism evidence="9 10">
    <name type="scientific">Dorea acetigenes</name>
    <dbReference type="NCBI Taxonomy" id="2981787"/>
    <lineage>
        <taxon>Bacteria</taxon>
        <taxon>Bacillati</taxon>
        <taxon>Bacillota</taxon>
        <taxon>Clostridia</taxon>
        <taxon>Lachnospirales</taxon>
        <taxon>Lachnospiraceae</taxon>
        <taxon>Dorea</taxon>
    </lineage>
</organism>
<dbReference type="RefSeq" id="WP_158368448.1">
    <property type="nucleotide sequence ID" value="NZ_JAOQJU010000002.1"/>
</dbReference>
<dbReference type="EC" id="5.1.3.3" evidence="4 8"/>
<evidence type="ECO:0000256" key="8">
    <source>
        <dbReference type="PIRNR" id="PIRNR005096"/>
    </source>
</evidence>
<dbReference type="NCBIfam" id="NF008277">
    <property type="entry name" value="PRK11055.1"/>
    <property type="match status" value="1"/>
</dbReference>
<dbReference type="InterPro" id="IPR014718">
    <property type="entry name" value="GH-type_carb-bd"/>
</dbReference>
<evidence type="ECO:0000256" key="2">
    <source>
        <dbReference type="ARBA" id="ARBA00005028"/>
    </source>
</evidence>
<dbReference type="CDD" id="cd09019">
    <property type="entry name" value="galactose_mutarotase_like"/>
    <property type="match status" value="1"/>
</dbReference>
<evidence type="ECO:0000256" key="5">
    <source>
        <dbReference type="ARBA" id="ARBA00014165"/>
    </source>
</evidence>
<comment type="catalytic activity">
    <reaction evidence="1 8">
        <text>alpha-D-glucose = beta-D-glucose</text>
        <dbReference type="Rhea" id="RHEA:10264"/>
        <dbReference type="ChEBI" id="CHEBI:15903"/>
        <dbReference type="ChEBI" id="CHEBI:17925"/>
        <dbReference type="EC" id="5.1.3.3"/>
    </reaction>
</comment>
<comment type="pathway">
    <text evidence="2 8">Carbohydrate metabolism; hexose metabolism.</text>
</comment>
<dbReference type="InterPro" id="IPR018052">
    <property type="entry name" value="Ald1_epimerase_CS"/>
</dbReference>
<gene>
    <name evidence="9" type="ORF">OCV99_04120</name>
</gene>
<dbReference type="PIRSF" id="PIRSF005096">
    <property type="entry name" value="GALM"/>
    <property type="match status" value="1"/>
</dbReference>
<accession>A0ABT2RK48</accession>
<evidence type="ECO:0000313" key="9">
    <source>
        <dbReference type="EMBL" id="MCU6685753.1"/>
    </source>
</evidence>
<dbReference type="Gene3D" id="2.70.98.10">
    <property type="match status" value="1"/>
</dbReference>
<keyword evidence="7 8" id="KW-0119">Carbohydrate metabolism</keyword>
<evidence type="ECO:0000256" key="6">
    <source>
        <dbReference type="ARBA" id="ARBA00023235"/>
    </source>
</evidence>
<dbReference type="PANTHER" id="PTHR10091">
    <property type="entry name" value="ALDOSE-1-EPIMERASE"/>
    <property type="match status" value="1"/>
</dbReference>
<evidence type="ECO:0000256" key="7">
    <source>
        <dbReference type="ARBA" id="ARBA00023277"/>
    </source>
</evidence>
<dbReference type="InterPro" id="IPR008183">
    <property type="entry name" value="Aldose_1/G6P_1-epimerase"/>
</dbReference>
<keyword evidence="6 8" id="KW-0413">Isomerase</keyword>
<evidence type="ECO:0000313" key="10">
    <source>
        <dbReference type="Proteomes" id="UP001652431"/>
    </source>
</evidence>
<proteinExistence type="inferred from homology"/>
<protein>
    <recommendedName>
        <fullName evidence="5 8">Aldose 1-epimerase</fullName>
        <ecNumber evidence="4 8">5.1.3.3</ecNumber>
    </recommendedName>
</protein>
<dbReference type="InterPro" id="IPR011013">
    <property type="entry name" value="Gal_mutarotase_sf_dom"/>
</dbReference>
<dbReference type="SUPFAM" id="SSF74650">
    <property type="entry name" value="Galactose mutarotase-like"/>
    <property type="match status" value="1"/>
</dbReference>
<dbReference type="PANTHER" id="PTHR10091:SF0">
    <property type="entry name" value="GALACTOSE MUTAROTASE"/>
    <property type="match status" value="1"/>
</dbReference>
<reference evidence="9 10" key="1">
    <citation type="journal article" date="2021" name="ISME Commun">
        <title>Automated analysis of genomic sequences facilitates high-throughput and comprehensive description of bacteria.</title>
        <authorList>
            <person name="Hitch T.C.A."/>
        </authorList>
    </citation>
    <scope>NUCLEOTIDE SEQUENCE [LARGE SCALE GENOMIC DNA]</scope>
    <source>
        <strain evidence="9 10">Sanger_03</strain>
    </source>
</reference>